<evidence type="ECO:0000313" key="2">
    <source>
        <dbReference type="Proteomes" id="UP001055156"/>
    </source>
</evidence>
<dbReference type="Proteomes" id="UP001055156">
    <property type="component" value="Unassembled WGS sequence"/>
</dbReference>
<organism evidence="1 2">
    <name type="scientific">Methylobacterium organophilum</name>
    <dbReference type="NCBI Taxonomy" id="410"/>
    <lineage>
        <taxon>Bacteria</taxon>
        <taxon>Pseudomonadati</taxon>
        <taxon>Pseudomonadota</taxon>
        <taxon>Alphaproteobacteria</taxon>
        <taxon>Hyphomicrobiales</taxon>
        <taxon>Methylobacteriaceae</taxon>
        <taxon>Methylobacterium</taxon>
    </lineage>
</organism>
<sequence>MRSWIPIGAAPHDGRWIIAINRYEPDRRAVVRWDPARHGDDTPWHVASCDHGYAEDAFTDWQPFPHWPEVEAASRPPEA</sequence>
<protein>
    <recommendedName>
        <fullName evidence="3">DUF551 domain-containing protein</fullName>
    </recommendedName>
</protein>
<reference evidence="1" key="2">
    <citation type="submission" date="2021-08" db="EMBL/GenBank/DDBJ databases">
        <authorList>
            <person name="Tani A."/>
            <person name="Ola A."/>
            <person name="Ogura Y."/>
            <person name="Katsura K."/>
            <person name="Hayashi T."/>
        </authorList>
    </citation>
    <scope>NUCLEOTIDE SEQUENCE</scope>
    <source>
        <strain evidence="1">NBRC 15689</strain>
    </source>
</reference>
<dbReference type="EMBL" id="BPQV01000001">
    <property type="protein sequence ID" value="GJE25636.1"/>
    <property type="molecule type" value="Genomic_DNA"/>
</dbReference>
<evidence type="ECO:0008006" key="3">
    <source>
        <dbReference type="Google" id="ProtNLM"/>
    </source>
</evidence>
<dbReference type="RefSeq" id="WP_238309565.1">
    <property type="nucleotide sequence ID" value="NZ_BPQV01000001.1"/>
</dbReference>
<evidence type="ECO:0000313" key="1">
    <source>
        <dbReference type="EMBL" id="GJE25636.1"/>
    </source>
</evidence>
<keyword evidence="2" id="KW-1185">Reference proteome</keyword>
<reference evidence="1" key="1">
    <citation type="journal article" date="2021" name="Front. Microbiol.">
        <title>Comprehensive Comparative Genomics and Phenotyping of Methylobacterium Species.</title>
        <authorList>
            <person name="Alessa O."/>
            <person name="Ogura Y."/>
            <person name="Fujitani Y."/>
            <person name="Takami H."/>
            <person name="Hayashi T."/>
            <person name="Sahin N."/>
            <person name="Tani A."/>
        </authorList>
    </citation>
    <scope>NUCLEOTIDE SEQUENCE</scope>
    <source>
        <strain evidence="1">NBRC 15689</strain>
    </source>
</reference>
<comment type="caution">
    <text evidence="1">The sequence shown here is derived from an EMBL/GenBank/DDBJ whole genome shotgun (WGS) entry which is preliminary data.</text>
</comment>
<accession>A0ABQ4T1X0</accession>
<proteinExistence type="predicted"/>
<name>A0ABQ4T1X0_METOR</name>
<gene>
    <name evidence="1" type="ORF">LKMONMHP_0474</name>
</gene>